<name>B9M4U9_GEODF</name>
<keyword evidence="2" id="KW-0808">Transferase</keyword>
<dbReference type="InterPro" id="IPR052548">
    <property type="entry name" value="Type_VII_TA_antitoxin"/>
</dbReference>
<protein>
    <submittedName>
        <fullName evidence="2">Nucleotidyltransferase</fullName>
    </submittedName>
</protein>
<feature type="domain" description="Polymerase beta nucleotidyltransferase" evidence="1">
    <location>
        <begin position="14"/>
        <end position="104"/>
    </location>
</feature>
<dbReference type="Pfam" id="PF18765">
    <property type="entry name" value="Polbeta"/>
    <property type="match status" value="1"/>
</dbReference>
<evidence type="ECO:0000259" key="1">
    <source>
        <dbReference type="Pfam" id="PF18765"/>
    </source>
</evidence>
<dbReference type="InterPro" id="IPR041633">
    <property type="entry name" value="Polbeta"/>
</dbReference>
<dbReference type="AlphaFoldDB" id="B9M4U9"/>
<proteinExistence type="predicted"/>
<dbReference type="InterPro" id="IPR043519">
    <property type="entry name" value="NT_sf"/>
</dbReference>
<dbReference type="EMBL" id="CP001390">
    <property type="protein sequence ID" value="ACM21633.1"/>
    <property type="molecule type" value="Genomic_DNA"/>
</dbReference>
<evidence type="ECO:0000313" key="2">
    <source>
        <dbReference type="EMBL" id="ACM21633.1"/>
    </source>
</evidence>
<dbReference type="OrthoDB" id="9803106at2"/>
<dbReference type="CDD" id="cd05403">
    <property type="entry name" value="NT_KNTase_like"/>
    <property type="match status" value="1"/>
</dbReference>
<keyword evidence="3" id="KW-1185">Reference proteome</keyword>
<evidence type="ECO:0000313" key="3">
    <source>
        <dbReference type="Proteomes" id="UP000007721"/>
    </source>
</evidence>
<dbReference type="RefSeq" id="WP_012648361.1">
    <property type="nucleotide sequence ID" value="NC_011979.1"/>
</dbReference>
<sequence length="106" mass="12187">MSDQRFGLKESTIEKINGVFTSCPQIEKVILYGSRAKGNYRHGSDIDLTIIGNELTHPQMLRLANELDDLLLPYKIDLSLFHKITNPNLVEHIRRVGKVFYERTDS</sequence>
<gene>
    <name evidence="2" type="ordered locus">Geob_3290</name>
</gene>
<dbReference type="PANTHER" id="PTHR33933:SF1">
    <property type="entry name" value="PROTEIN ADENYLYLTRANSFERASE MNTA-RELATED"/>
    <property type="match status" value="1"/>
</dbReference>
<organism evidence="2 3">
    <name type="scientific">Geotalea daltonii (strain DSM 22248 / JCM 15807 / FRC-32)</name>
    <name type="common">Geobacter daltonii</name>
    <dbReference type="NCBI Taxonomy" id="316067"/>
    <lineage>
        <taxon>Bacteria</taxon>
        <taxon>Pseudomonadati</taxon>
        <taxon>Thermodesulfobacteriota</taxon>
        <taxon>Desulfuromonadia</taxon>
        <taxon>Geobacterales</taxon>
        <taxon>Geobacteraceae</taxon>
        <taxon>Geotalea</taxon>
    </lineage>
</organism>
<dbReference type="eggNOG" id="COG1708">
    <property type="taxonomic scope" value="Bacteria"/>
</dbReference>
<dbReference type="Gene3D" id="3.30.460.10">
    <property type="entry name" value="Beta Polymerase, domain 2"/>
    <property type="match status" value="1"/>
</dbReference>
<dbReference type="PANTHER" id="PTHR33933">
    <property type="entry name" value="NUCLEOTIDYLTRANSFERASE"/>
    <property type="match status" value="1"/>
</dbReference>
<dbReference type="GO" id="GO:0016740">
    <property type="term" value="F:transferase activity"/>
    <property type="evidence" value="ECO:0007669"/>
    <property type="project" value="UniProtKB-KW"/>
</dbReference>
<reference evidence="2 3" key="1">
    <citation type="submission" date="2009-01" db="EMBL/GenBank/DDBJ databases">
        <title>Complete sequence of Geobacter sp. FRC-32.</title>
        <authorList>
            <consortium name="US DOE Joint Genome Institute"/>
            <person name="Lucas S."/>
            <person name="Copeland A."/>
            <person name="Lapidus A."/>
            <person name="Glavina del Rio T."/>
            <person name="Dalin E."/>
            <person name="Tice H."/>
            <person name="Bruce D."/>
            <person name="Goodwin L."/>
            <person name="Pitluck S."/>
            <person name="Saunders E."/>
            <person name="Brettin T."/>
            <person name="Detter J.C."/>
            <person name="Han C."/>
            <person name="Larimer F."/>
            <person name="Land M."/>
            <person name="Hauser L."/>
            <person name="Kyrpides N."/>
            <person name="Ovchinnikova G."/>
            <person name="Kostka J."/>
            <person name="Richardson P."/>
        </authorList>
    </citation>
    <scope>NUCLEOTIDE SEQUENCE [LARGE SCALE GENOMIC DNA]</scope>
    <source>
        <strain evidence="3">DSM 22248 / JCM 15807 / FRC-32</strain>
    </source>
</reference>
<dbReference type="SUPFAM" id="SSF81301">
    <property type="entry name" value="Nucleotidyltransferase"/>
    <property type="match status" value="1"/>
</dbReference>
<accession>B9M4U9</accession>
<dbReference type="Proteomes" id="UP000007721">
    <property type="component" value="Chromosome"/>
</dbReference>
<dbReference type="KEGG" id="geo:Geob_3290"/>
<dbReference type="HOGENOM" id="CLU_130257_5_1_7"/>
<dbReference type="STRING" id="316067.Geob_3290"/>